<dbReference type="Pfam" id="PF00669">
    <property type="entry name" value="Flagellin_N"/>
    <property type="match status" value="1"/>
</dbReference>
<gene>
    <name evidence="6" type="ORF">GCL60_13030</name>
</gene>
<dbReference type="SUPFAM" id="SSF64518">
    <property type="entry name" value="Phase 1 flagellin"/>
    <property type="match status" value="1"/>
</dbReference>
<dbReference type="InterPro" id="IPR001492">
    <property type="entry name" value="Flagellin"/>
</dbReference>
<dbReference type="EMBL" id="WFLM01000004">
    <property type="protein sequence ID" value="KAB8038091.1"/>
    <property type="molecule type" value="Genomic_DNA"/>
</dbReference>
<comment type="similarity">
    <text evidence="1 3">Belongs to the bacterial flagellin family.</text>
</comment>
<organism evidence="6 7">
    <name type="scientific">Silvanigrella paludirubra</name>
    <dbReference type="NCBI Taxonomy" id="2499159"/>
    <lineage>
        <taxon>Bacteria</taxon>
        <taxon>Pseudomonadati</taxon>
        <taxon>Bdellovibrionota</taxon>
        <taxon>Oligoflexia</taxon>
        <taxon>Silvanigrellales</taxon>
        <taxon>Silvanigrellaceae</taxon>
        <taxon>Silvanigrella</taxon>
    </lineage>
</organism>
<comment type="function">
    <text evidence="3">Flagellin is the subunit protein which polymerizes to form the filaments of bacterial flagella.</text>
</comment>
<dbReference type="GO" id="GO:0005576">
    <property type="term" value="C:extracellular region"/>
    <property type="evidence" value="ECO:0007669"/>
    <property type="project" value="UniProtKB-SubCell"/>
</dbReference>
<dbReference type="InterPro" id="IPR001029">
    <property type="entry name" value="Flagellin_N"/>
</dbReference>
<dbReference type="PANTHER" id="PTHR42792">
    <property type="entry name" value="FLAGELLIN"/>
    <property type="match status" value="1"/>
</dbReference>
<dbReference type="PRINTS" id="PR00207">
    <property type="entry name" value="FLAGELLIN"/>
</dbReference>
<keyword evidence="2 3" id="KW-0975">Bacterial flagellum</keyword>
<dbReference type="OrthoDB" id="5290211at2"/>
<dbReference type="InterPro" id="IPR042187">
    <property type="entry name" value="Flagellin_C_sub2"/>
</dbReference>
<protein>
    <recommendedName>
        <fullName evidence="3">Flagellin</fullName>
    </recommendedName>
</protein>
<evidence type="ECO:0000313" key="6">
    <source>
        <dbReference type="EMBL" id="KAB8038091.1"/>
    </source>
</evidence>
<comment type="subcellular location">
    <subcellularLocation>
        <location evidence="3">Secreted</location>
    </subcellularLocation>
    <subcellularLocation>
        <location evidence="3">Bacterial flagellum</location>
    </subcellularLocation>
</comment>
<evidence type="ECO:0000313" key="7">
    <source>
        <dbReference type="Proteomes" id="UP000437748"/>
    </source>
</evidence>
<reference evidence="6 7" key="1">
    <citation type="submission" date="2019-10" db="EMBL/GenBank/DDBJ databases">
        <title>New species of Slilvanegrellaceae.</title>
        <authorList>
            <person name="Pitt A."/>
            <person name="Hahn M.W."/>
        </authorList>
    </citation>
    <scope>NUCLEOTIDE SEQUENCE [LARGE SCALE GENOMIC DNA]</scope>
    <source>
        <strain evidence="6 7">SP-Ram-0.45-NSY-1</strain>
    </source>
</reference>
<keyword evidence="6" id="KW-0966">Cell projection</keyword>
<evidence type="ECO:0000256" key="3">
    <source>
        <dbReference type="RuleBase" id="RU362073"/>
    </source>
</evidence>
<sequence>MGLRIQTNIQSLNSQRALSISTMANDLSMEKLSSGFRINRAADDAAGLAISEKIKADVRGLNMAKRNANDGISMVQVAEGGMNEIGNILNRLRELSVQGASDTIGNNERNFINKEYTALKDEIDRITNSTEYNGSLLLVGSNAEDKIPDPKMLDRANTPPFEIQVGKNWYKGVDAQGIDDPFGRNPVNIIRIKFDQIDTSTVGLKLGRGNDNTEESIGVYQEGEKDSTISKNRAQRSIAKIDDAINTIAGFRADLGAIQNRLNSTISNLAIQSENFSAANSRIRDTDFAEETTRNTQSNILKQAGVAVLTQANQSPSAALRLLG</sequence>
<proteinExistence type="inferred from homology"/>
<dbReference type="Pfam" id="PF00700">
    <property type="entry name" value="Flagellin_C"/>
    <property type="match status" value="1"/>
</dbReference>
<dbReference type="Gene3D" id="6.10.10.10">
    <property type="entry name" value="Flagellar export chaperone, C-terminal domain"/>
    <property type="match status" value="1"/>
</dbReference>
<dbReference type="PANTHER" id="PTHR42792:SF2">
    <property type="entry name" value="FLAGELLIN"/>
    <property type="match status" value="1"/>
</dbReference>
<accession>A0A6N6VV72</accession>
<keyword evidence="7" id="KW-1185">Reference proteome</keyword>
<keyword evidence="6" id="KW-0282">Flagellum</keyword>
<dbReference type="RefSeq" id="WP_153421168.1">
    <property type="nucleotide sequence ID" value="NZ_WFLM01000004.1"/>
</dbReference>
<evidence type="ECO:0000259" key="5">
    <source>
        <dbReference type="Pfam" id="PF00700"/>
    </source>
</evidence>
<dbReference type="Gene3D" id="2.170.280.10">
    <property type="entry name" value="f41 fragment of flagellin, middle domain"/>
    <property type="match status" value="1"/>
</dbReference>
<keyword evidence="6" id="KW-0969">Cilium</keyword>
<dbReference type="Gene3D" id="1.20.1330.10">
    <property type="entry name" value="f41 fragment of flagellin, N-terminal domain"/>
    <property type="match status" value="2"/>
</dbReference>
<name>A0A6N6VV72_9BACT</name>
<evidence type="ECO:0000259" key="4">
    <source>
        <dbReference type="Pfam" id="PF00669"/>
    </source>
</evidence>
<dbReference type="GO" id="GO:0005198">
    <property type="term" value="F:structural molecule activity"/>
    <property type="evidence" value="ECO:0007669"/>
    <property type="project" value="UniProtKB-UniRule"/>
</dbReference>
<evidence type="ECO:0000256" key="1">
    <source>
        <dbReference type="ARBA" id="ARBA00005709"/>
    </source>
</evidence>
<dbReference type="Proteomes" id="UP000437748">
    <property type="component" value="Unassembled WGS sequence"/>
</dbReference>
<dbReference type="GO" id="GO:0009288">
    <property type="term" value="C:bacterial-type flagellum"/>
    <property type="evidence" value="ECO:0007669"/>
    <property type="project" value="UniProtKB-SubCell"/>
</dbReference>
<evidence type="ECO:0000256" key="2">
    <source>
        <dbReference type="ARBA" id="ARBA00023143"/>
    </source>
</evidence>
<keyword evidence="3" id="KW-0964">Secreted</keyword>
<comment type="caution">
    <text evidence="6">The sequence shown here is derived from an EMBL/GenBank/DDBJ whole genome shotgun (WGS) entry which is preliminary data.</text>
</comment>
<dbReference type="InterPro" id="IPR046358">
    <property type="entry name" value="Flagellin_C"/>
</dbReference>
<feature type="domain" description="Flagellin C-terminal" evidence="5">
    <location>
        <begin position="238"/>
        <end position="323"/>
    </location>
</feature>
<dbReference type="AlphaFoldDB" id="A0A6N6VV72"/>
<feature type="domain" description="Flagellin N-terminal" evidence="4">
    <location>
        <begin position="5"/>
        <end position="142"/>
    </location>
</feature>